<organism evidence="3 4">
    <name type="scientific">Parelaphostrongylus tenuis</name>
    <name type="common">Meningeal worm</name>
    <dbReference type="NCBI Taxonomy" id="148309"/>
    <lineage>
        <taxon>Eukaryota</taxon>
        <taxon>Metazoa</taxon>
        <taxon>Ecdysozoa</taxon>
        <taxon>Nematoda</taxon>
        <taxon>Chromadorea</taxon>
        <taxon>Rhabditida</taxon>
        <taxon>Rhabditina</taxon>
        <taxon>Rhabditomorpha</taxon>
        <taxon>Strongyloidea</taxon>
        <taxon>Metastrongylidae</taxon>
        <taxon>Parelaphostrongylus</taxon>
    </lineage>
</organism>
<dbReference type="EMBL" id="JAHQIW010004423">
    <property type="protein sequence ID" value="KAJ1362315.1"/>
    <property type="molecule type" value="Genomic_DNA"/>
</dbReference>
<evidence type="ECO:0000313" key="4">
    <source>
        <dbReference type="Proteomes" id="UP001196413"/>
    </source>
</evidence>
<feature type="domain" description="Serine-threonine/tyrosine-protein kinase catalytic" evidence="2">
    <location>
        <begin position="93"/>
        <end position="154"/>
    </location>
</feature>
<feature type="binding site" evidence="1">
    <location>
        <position position="125"/>
    </location>
    <ligand>
        <name>ATP</name>
        <dbReference type="ChEBI" id="CHEBI:30616"/>
    </ligand>
</feature>
<dbReference type="InterPro" id="IPR011009">
    <property type="entry name" value="Kinase-like_dom_sf"/>
</dbReference>
<protein>
    <recommendedName>
        <fullName evidence="2">Serine-threonine/tyrosine-protein kinase catalytic domain-containing protein</fullName>
    </recommendedName>
</protein>
<dbReference type="Pfam" id="PF07714">
    <property type="entry name" value="PK_Tyr_Ser-Thr"/>
    <property type="match status" value="1"/>
</dbReference>
<keyword evidence="1" id="KW-0547">Nucleotide-binding</keyword>
<evidence type="ECO:0000313" key="3">
    <source>
        <dbReference type="EMBL" id="KAJ1362315.1"/>
    </source>
</evidence>
<dbReference type="InterPro" id="IPR001245">
    <property type="entry name" value="Ser-Thr/Tyr_kinase_cat_dom"/>
</dbReference>
<sequence>MYLGGVVVARLSGMDETPVDQNPPEHSKREIILSVVCEGETDKRRNTPAMLNYEQQEEKRLGIKKYARVRGKAGFMLKYPIPPQSWEYFHTDIHLGRILGEGAYGMVRAGRLQLKSGKTIEVAIKQSKCHSEMGKAKIKEMMNEARLMRLFKVEGSGHSLGCLSSSCMAPRCAAPPQ</sequence>
<dbReference type="GO" id="GO:0005524">
    <property type="term" value="F:ATP binding"/>
    <property type="evidence" value="ECO:0007669"/>
    <property type="project" value="UniProtKB-UniRule"/>
</dbReference>
<dbReference type="AlphaFoldDB" id="A0AAD5MPD2"/>
<evidence type="ECO:0000259" key="2">
    <source>
        <dbReference type="Pfam" id="PF07714"/>
    </source>
</evidence>
<comment type="caution">
    <text evidence="3">The sequence shown here is derived from an EMBL/GenBank/DDBJ whole genome shotgun (WGS) entry which is preliminary data.</text>
</comment>
<dbReference type="InterPro" id="IPR017441">
    <property type="entry name" value="Protein_kinase_ATP_BS"/>
</dbReference>
<proteinExistence type="predicted"/>
<reference evidence="3" key="1">
    <citation type="submission" date="2021-06" db="EMBL/GenBank/DDBJ databases">
        <title>Parelaphostrongylus tenuis whole genome reference sequence.</title>
        <authorList>
            <person name="Garwood T.J."/>
            <person name="Larsen P.A."/>
            <person name="Fountain-Jones N.M."/>
            <person name="Garbe J.R."/>
            <person name="Macchietto M.G."/>
            <person name="Kania S.A."/>
            <person name="Gerhold R.W."/>
            <person name="Richards J.E."/>
            <person name="Wolf T.M."/>
        </authorList>
    </citation>
    <scope>NUCLEOTIDE SEQUENCE</scope>
    <source>
        <strain evidence="3">MNPRO001-30</strain>
        <tissue evidence="3">Meninges</tissue>
    </source>
</reference>
<dbReference type="SUPFAM" id="SSF56112">
    <property type="entry name" value="Protein kinase-like (PK-like)"/>
    <property type="match status" value="1"/>
</dbReference>
<keyword evidence="4" id="KW-1185">Reference proteome</keyword>
<gene>
    <name evidence="3" type="ORF">KIN20_021839</name>
</gene>
<accession>A0AAD5MPD2</accession>
<dbReference type="GO" id="GO:0004672">
    <property type="term" value="F:protein kinase activity"/>
    <property type="evidence" value="ECO:0007669"/>
    <property type="project" value="InterPro"/>
</dbReference>
<name>A0AAD5MPD2_PARTN</name>
<evidence type="ECO:0000256" key="1">
    <source>
        <dbReference type="PROSITE-ProRule" id="PRU10141"/>
    </source>
</evidence>
<keyword evidence="1" id="KW-0067">ATP-binding</keyword>
<dbReference type="Proteomes" id="UP001196413">
    <property type="component" value="Unassembled WGS sequence"/>
</dbReference>
<dbReference type="Gene3D" id="3.30.200.20">
    <property type="entry name" value="Phosphorylase Kinase, domain 1"/>
    <property type="match status" value="1"/>
</dbReference>
<dbReference type="PROSITE" id="PS00107">
    <property type="entry name" value="PROTEIN_KINASE_ATP"/>
    <property type="match status" value="1"/>
</dbReference>